<evidence type="ECO:0000256" key="12">
    <source>
        <dbReference type="ARBA" id="ARBA00048679"/>
    </source>
</evidence>
<dbReference type="InterPro" id="IPR013896">
    <property type="entry name" value="SNF1_UBA"/>
</dbReference>
<dbReference type="OrthoDB" id="193931at2759"/>
<dbReference type="EC" id="2.7.11.1" evidence="3"/>
<keyword evidence="9" id="KW-0539">Nucleus</keyword>
<dbReference type="Proteomes" id="UP000602905">
    <property type="component" value="Unassembled WGS sequence"/>
</dbReference>
<dbReference type="Gene3D" id="1.10.8.10">
    <property type="entry name" value="DNA helicase RuvA subunit, C-terminal domain"/>
    <property type="match status" value="1"/>
</dbReference>
<evidence type="ECO:0000256" key="9">
    <source>
        <dbReference type="ARBA" id="ARBA00023242"/>
    </source>
</evidence>
<feature type="domain" description="Protein kinase" evidence="14">
    <location>
        <begin position="17"/>
        <end position="290"/>
    </location>
</feature>
<organism evidence="15 17">
    <name type="scientific">Rhizoctonia solani</name>
    <dbReference type="NCBI Taxonomy" id="456999"/>
    <lineage>
        <taxon>Eukaryota</taxon>
        <taxon>Fungi</taxon>
        <taxon>Dikarya</taxon>
        <taxon>Basidiomycota</taxon>
        <taxon>Agaricomycotina</taxon>
        <taxon>Agaricomycetes</taxon>
        <taxon>Cantharellales</taxon>
        <taxon>Ceratobasidiaceae</taxon>
        <taxon>Rhizoctonia</taxon>
    </lineage>
</organism>
<dbReference type="EMBL" id="JACYCC010000035">
    <property type="protein sequence ID" value="KAF8682760.1"/>
    <property type="molecule type" value="Genomic_DNA"/>
</dbReference>
<evidence type="ECO:0000256" key="5">
    <source>
        <dbReference type="ARBA" id="ARBA00022679"/>
    </source>
</evidence>
<keyword evidence="8 13" id="KW-0067">ATP-binding</keyword>
<dbReference type="GO" id="GO:0005737">
    <property type="term" value="C:cytoplasm"/>
    <property type="evidence" value="ECO:0007669"/>
    <property type="project" value="TreeGrafter"/>
</dbReference>
<evidence type="ECO:0000256" key="2">
    <source>
        <dbReference type="ARBA" id="ARBA00006234"/>
    </source>
</evidence>
<dbReference type="GO" id="GO:0035556">
    <property type="term" value="P:intracellular signal transduction"/>
    <property type="evidence" value="ECO:0007669"/>
    <property type="project" value="TreeGrafter"/>
</dbReference>
<dbReference type="GO" id="GO:0005634">
    <property type="term" value="C:nucleus"/>
    <property type="evidence" value="ECO:0007669"/>
    <property type="project" value="UniProtKB-SubCell"/>
</dbReference>
<dbReference type="InterPro" id="IPR028375">
    <property type="entry name" value="KA1/Ssp2_C"/>
</dbReference>
<reference evidence="15" key="1">
    <citation type="submission" date="2020-09" db="EMBL/GenBank/DDBJ databases">
        <title>Comparative genome analyses of four rice-infecting Rhizoctonia solani isolates reveal extensive enrichment of homogalacturonan modification genes.</title>
        <authorList>
            <person name="Lee D.-Y."/>
            <person name="Jeon J."/>
            <person name="Kim K.-T."/>
            <person name="Cheong K."/>
            <person name="Song H."/>
            <person name="Choi G."/>
            <person name="Ko J."/>
            <person name="Opiyo S.O."/>
            <person name="Zuo S."/>
            <person name="Madhav S."/>
            <person name="Lee Y.-H."/>
            <person name="Wang G.-L."/>
        </authorList>
    </citation>
    <scope>NUCLEOTIDE SEQUENCE</scope>
    <source>
        <strain evidence="16">AG1-IA WGL</strain>
        <strain evidence="15">AG1-IA YN-7</strain>
    </source>
</reference>
<dbReference type="CDD" id="cd14334">
    <property type="entry name" value="UBA_SNF1_fungi"/>
    <property type="match status" value="1"/>
</dbReference>
<evidence type="ECO:0000313" key="15">
    <source>
        <dbReference type="EMBL" id="KAF8682760.1"/>
    </source>
</evidence>
<dbReference type="SMART" id="SM00220">
    <property type="entry name" value="S_TKc"/>
    <property type="match status" value="1"/>
</dbReference>
<evidence type="ECO:0000313" key="16">
    <source>
        <dbReference type="EMBL" id="KAF8710731.1"/>
    </source>
</evidence>
<keyword evidence="7 15" id="KW-0418">Kinase</keyword>
<dbReference type="SUPFAM" id="SSF103243">
    <property type="entry name" value="KA1-like"/>
    <property type="match status" value="1"/>
</dbReference>
<proteinExistence type="inferred from homology"/>
<evidence type="ECO:0000256" key="3">
    <source>
        <dbReference type="ARBA" id="ARBA00012513"/>
    </source>
</evidence>
<evidence type="ECO:0000256" key="1">
    <source>
        <dbReference type="ARBA" id="ARBA00004123"/>
    </source>
</evidence>
<gene>
    <name evidence="16" type="ORF">RHS03_01875</name>
    <name evidence="15" type="ORF">RHS04_02211</name>
</gene>
<dbReference type="InterPro" id="IPR011009">
    <property type="entry name" value="Kinase-like_dom_sf"/>
</dbReference>
<dbReference type="PROSITE" id="PS00107">
    <property type="entry name" value="PROTEIN_KINASE_ATP"/>
    <property type="match status" value="1"/>
</dbReference>
<evidence type="ECO:0000256" key="4">
    <source>
        <dbReference type="ARBA" id="ARBA00022527"/>
    </source>
</evidence>
<dbReference type="GO" id="GO:0004674">
    <property type="term" value="F:protein serine/threonine kinase activity"/>
    <property type="evidence" value="ECO:0007669"/>
    <property type="project" value="UniProtKB-KW"/>
</dbReference>
<dbReference type="FunFam" id="3.30.200.20:FF:000236">
    <property type="entry name" value="Non-specific serine/threonine protein kinase"/>
    <property type="match status" value="1"/>
</dbReference>
<dbReference type="GO" id="GO:0005524">
    <property type="term" value="F:ATP binding"/>
    <property type="evidence" value="ECO:0007669"/>
    <property type="project" value="UniProtKB-UniRule"/>
</dbReference>
<keyword evidence="6 13" id="KW-0547">Nucleotide-binding</keyword>
<dbReference type="InterPro" id="IPR008271">
    <property type="entry name" value="Ser/Thr_kinase_AS"/>
</dbReference>
<dbReference type="CDD" id="cd12122">
    <property type="entry name" value="AMPKA_C"/>
    <property type="match status" value="1"/>
</dbReference>
<accession>A0A8H7HBH4</accession>
<evidence type="ECO:0000256" key="8">
    <source>
        <dbReference type="ARBA" id="ARBA00022840"/>
    </source>
</evidence>
<comment type="catalytic activity">
    <reaction evidence="11">
        <text>L-threonyl-[protein] + ATP = O-phospho-L-threonyl-[protein] + ADP + H(+)</text>
        <dbReference type="Rhea" id="RHEA:46608"/>
        <dbReference type="Rhea" id="RHEA-COMP:11060"/>
        <dbReference type="Rhea" id="RHEA-COMP:11605"/>
        <dbReference type="ChEBI" id="CHEBI:15378"/>
        <dbReference type="ChEBI" id="CHEBI:30013"/>
        <dbReference type="ChEBI" id="CHEBI:30616"/>
        <dbReference type="ChEBI" id="CHEBI:61977"/>
        <dbReference type="ChEBI" id="CHEBI:456216"/>
        <dbReference type="EC" id="2.7.11.1"/>
    </reaction>
</comment>
<name>A0A8H7HBH4_9AGAM</name>
<dbReference type="PANTHER" id="PTHR24346:SF110">
    <property type="entry name" value="NON-SPECIFIC SERINE_THREONINE PROTEIN KINASE"/>
    <property type="match status" value="1"/>
</dbReference>
<comment type="catalytic activity">
    <reaction evidence="12">
        <text>L-seryl-[protein] + ATP = O-phospho-L-seryl-[protein] + ADP + H(+)</text>
        <dbReference type="Rhea" id="RHEA:17989"/>
        <dbReference type="Rhea" id="RHEA-COMP:9863"/>
        <dbReference type="Rhea" id="RHEA-COMP:11604"/>
        <dbReference type="ChEBI" id="CHEBI:15378"/>
        <dbReference type="ChEBI" id="CHEBI:29999"/>
        <dbReference type="ChEBI" id="CHEBI:30616"/>
        <dbReference type="ChEBI" id="CHEBI:83421"/>
        <dbReference type="ChEBI" id="CHEBI:456216"/>
        <dbReference type="EC" id="2.7.11.1"/>
    </reaction>
</comment>
<evidence type="ECO:0000259" key="14">
    <source>
        <dbReference type="PROSITE" id="PS50011"/>
    </source>
</evidence>
<dbReference type="InterPro" id="IPR017441">
    <property type="entry name" value="Protein_kinase_ATP_BS"/>
</dbReference>
<dbReference type="EMBL" id="JACYCD010000047">
    <property type="protein sequence ID" value="KAF8710731.1"/>
    <property type="molecule type" value="Genomic_DNA"/>
</dbReference>
<dbReference type="PROSITE" id="PS00108">
    <property type="entry name" value="PROTEIN_KINASE_ST"/>
    <property type="match status" value="1"/>
</dbReference>
<protein>
    <recommendedName>
        <fullName evidence="3">non-specific serine/threonine protein kinase</fullName>
        <ecNumber evidence="3">2.7.11.1</ecNumber>
    </recommendedName>
</protein>
<dbReference type="Gene3D" id="3.30.310.80">
    <property type="entry name" value="Kinase associated domain 1, KA1"/>
    <property type="match status" value="1"/>
</dbReference>
<dbReference type="FunFam" id="1.10.510.10:FF:000571">
    <property type="entry name" value="Maternal embryonic leucine zipper kinase"/>
    <property type="match status" value="1"/>
</dbReference>
<comment type="similarity">
    <text evidence="2">Belongs to the protein kinase superfamily. CAMK Ser/Thr protein kinase family. SNF1 subfamily.</text>
</comment>
<dbReference type="AlphaFoldDB" id="A0A8H7HBH4"/>
<feature type="binding site" evidence="13">
    <location>
        <position position="46"/>
    </location>
    <ligand>
        <name>ATP</name>
        <dbReference type="ChEBI" id="CHEBI:30616"/>
    </ligand>
</feature>
<dbReference type="Gene3D" id="1.10.510.10">
    <property type="entry name" value="Transferase(Phosphotransferase) domain 1"/>
    <property type="match status" value="1"/>
</dbReference>
<evidence type="ECO:0000256" key="10">
    <source>
        <dbReference type="ARBA" id="ARBA00023277"/>
    </source>
</evidence>
<comment type="subcellular location">
    <subcellularLocation>
        <location evidence="1">Nucleus</location>
    </subcellularLocation>
</comment>
<sequence>MSSREPSSDGRKRPGEYQVIKNIGEGSFGQVKLAIHTLTGQKVALKYFSKARIKNMKLGARVNREIQYLRLLDHPHIVKIYEVIDTSTDIIMVIEFAGAELFDTLAKHGRLPEETARSIFQQLVSAVAHSHKFKVIHRDLKPENILIDWSGPVPDVKVIDFGLSNVMTDGDFLRTSCGSPCYACPEYVIEEDAVMVGSSFARPLNGELVRVYAGPEVDVWSIGVILYLMLAGRLPFEDENTHALMDKICTGKYHIPSDIPPDAANLIKNCIVVNPIKRLTMSDIMQHPWFLAGLPKYLRIAPQTPNLTMPVESLSYILAPQKEARAVPESSWPIPELVDELVEAIGGSKEEVLESLGAEGDNAIKVAYNIARDKRRKTLDWSERMRTQEEASDVAATTGMMSNLMVSNPNQRTNYETDSTAYDTDEEWEFDWNGEEHSIAVLNSSLPAGQPDPDAHHLASYAEAHATAQSQEQMRIARGANPTTEIRKRTKWHFGIRSRSPPMEVMLELYNTLKSLGWEWREKPNLVKKKTPATGEEVDPREDSDIYFLETRCRINDVVIRTDLQLYQVDAINYLVDFRNVGYYQVVRDQVNESPFTGIDDSQVNGGKIGGEGRKLDDITSPFLFLESACRLIQQLAGA</sequence>
<evidence type="ECO:0000256" key="6">
    <source>
        <dbReference type="ARBA" id="ARBA00022741"/>
    </source>
</evidence>
<dbReference type="PANTHER" id="PTHR24346">
    <property type="entry name" value="MAP/MICROTUBULE AFFINITY-REGULATING KINASE"/>
    <property type="match status" value="1"/>
</dbReference>
<dbReference type="Pfam" id="PF16579">
    <property type="entry name" value="AdenylateSensor"/>
    <property type="match status" value="1"/>
</dbReference>
<dbReference type="InterPro" id="IPR000719">
    <property type="entry name" value="Prot_kinase_dom"/>
</dbReference>
<evidence type="ECO:0000256" key="11">
    <source>
        <dbReference type="ARBA" id="ARBA00047899"/>
    </source>
</evidence>
<comment type="caution">
    <text evidence="15">The sequence shown here is derived from an EMBL/GenBank/DDBJ whole genome shotgun (WGS) entry which is preliminary data.</text>
</comment>
<evidence type="ECO:0000256" key="7">
    <source>
        <dbReference type="ARBA" id="ARBA00022777"/>
    </source>
</evidence>
<evidence type="ECO:0000256" key="13">
    <source>
        <dbReference type="PROSITE-ProRule" id="PRU10141"/>
    </source>
</evidence>
<keyword evidence="10" id="KW-0119">Carbohydrate metabolism</keyword>
<keyword evidence="5" id="KW-0808">Transferase</keyword>
<keyword evidence="4" id="KW-0723">Serine/threonine-protein kinase</keyword>
<dbReference type="InterPro" id="IPR032270">
    <property type="entry name" value="AMPK_C"/>
</dbReference>
<dbReference type="Pfam" id="PF00069">
    <property type="entry name" value="Pkinase"/>
    <property type="match status" value="1"/>
</dbReference>
<dbReference type="Proteomes" id="UP000650582">
    <property type="component" value="Unassembled WGS sequence"/>
</dbReference>
<dbReference type="SUPFAM" id="SSF56112">
    <property type="entry name" value="Protein kinase-like (PK-like)"/>
    <property type="match status" value="1"/>
</dbReference>
<evidence type="ECO:0000313" key="17">
    <source>
        <dbReference type="Proteomes" id="UP000650582"/>
    </source>
</evidence>
<dbReference type="PROSITE" id="PS50011">
    <property type="entry name" value="PROTEIN_KINASE_DOM"/>
    <property type="match status" value="1"/>
</dbReference>